<dbReference type="RefSeq" id="WP_380940766.1">
    <property type="nucleotide sequence ID" value="NZ_JBHUFC010000003.1"/>
</dbReference>
<protein>
    <recommendedName>
        <fullName evidence="5">LPXTG cell wall anchor domain-containing protein</fullName>
    </recommendedName>
</protein>
<keyword evidence="2" id="KW-0812">Transmembrane</keyword>
<name>A0ABW4NEA2_9SPHN</name>
<organism evidence="3 4">
    <name type="scientific">Sphingomonas floccifaciens</name>
    <dbReference type="NCBI Taxonomy" id="1844115"/>
    <lineage>
        <taxon>Bacteria</taxon>
        <taxon>Pseudomonadati</taxon>
        <taxon>Pseudomonadota</taxon>
        <taxon>Alphaproteobacteria</taxon>
        <taxon>Sphingomonadales</taxon>
        <taxon>Sphingomonadaceae</taxon>
        <taxon>Sphingomonas</taxon>
    </lineage>
</organism>
<evidence type="ECO:0008006" key="5">
    <source>
        <dbReference type="Google" id="ProtNLM"/>
    </source>
</evidence>
<feature type="region of interest" description="Disordered" evidence="1">
    <location>
        <begin position="41"/>
        <end position="117"/>
    </location>
</feature>
<comment type="caution">
    <text evidence="3">The sequence shown here is derived from an EMBL/GenBank/DDBJ whole genome shotgun (WGS) entry which is preliminary data.</text>
</comment>
<dbReference type="EMBL" id="JBHUFC010000003">
    <property type="protein sequence ID" value="MFD1788381.1"/>
    <property type="molecule type" value="Genomic_DNA"/>
</dbReference>
<evidence type="ECO:0000256" key="1">
    <source>
        <dbReference type="SAM" id="MobiDB-lite"/>
    </source>
</evidence>
<evidence type="ECO:0000313" key="3">
    <source>
        <dbReference type="EMBL" id="MFD1788381.1"/>
    </source>
</evidence>
<accession>A0ABW4NEA2</accession>
<keyword evidence="2" id="KW-1133">Transmembrane helix</keyword>
<gene>
    <name evidence="3" type="ORF">ACFSC3_12440</name>
</gene>
<reference evidence="4" key="1">
    <citation type="journal article" date="2019" name="Int. J. Syst. Evol. Microbiol.">
        <title>The Global Catalogue of Microorganisms (GCM) 10K type strain sequencing project: providing services to taxonomists for standard genome sequencing and annotation.</title>
        <authorList>
            <consortium name="The Broad Institute Genomics Platform"/>
            <consortium name="The Broad Institute Genome Sequencing Center for Infectious Disease"/>
            <person name="Wu L."/>
            <person name="Ma J."/>
        </authorList>
    </citation>
    <scope>NUCLEOTIDE SEQUENCE [LARGE SCALE GENOMIC DNA]</scope>
    <source>
        <strain evidence="4">Q85</strain>
    </source>
</reference>
<keyword evidence="4" id="KW-1185">Reference proteome</keyword>
<proteinExistence type="predicted"/>
<sequence length="117" mass="11863">MVADPRPTSPIPSAHTFGLLTLGAALAGGGAYLARRMMKSGAAKQAFAGNAEHPAPDLALDKPHPGPTDRAPDAFRPDPTAPVPDSEREGLRPATGPAPTLVAGQPEESRQPGAAEG</sequence>
<evidence type="ECO:0000256" key="2">
    <source>
        <dbReference type="SAM" id="Phobius"/>
    </source>
</evidence>
<evidence type="ECO:0000313" key="4">
    <source>
        <dbReference type="Proteomes" id="UP001597283"/>
    </source>
</evidence>
<feature type="transmembrane region" description="Helical" evidence="2">
    <location>
        <begin position="14"/>
        <end position="34"/>
    </location>
</feature>
<dbReference type="Proteomes" id="UP001597283">
    <property type="component" value="Unassembled WGS sequence"/>
</dbReference>
<keyword evidence="2" id="KW-0472">Membrane</keyword>